<dbReference type="AlphaFoldDB" id="A0AAV9QH22"/>
<feature type="transmembrane region" description="Helical" evidence="7">
    <location>
        <begin position="313"/>
        <end position="336"/>
    </location>
</feature>
<evidence type="ECO:0000256" key="1">
    <source>
        <dbReference type="ARBA" id="ARBA00004141"/>
    </source>
</evidence>
<evidence type="ECO:0000256" key="4">
    <source>
        <dbReference type="ARBA" id="ARBA00022989"/>
    </source>
</evidence>
<feature type="transmembrane region" description="Helical" evidence="7">
    <location>
        <begin position="363"/>
        <end position="383"/>
    </location>
</feature>
<feature type="compositionally biased region" description="Basic and acidic residues" evidence="6">
    <location>
        <begin position="522"/>
        <end position="537"/>
    </location>
</feature>
<feature type="transmembrane region" description="Helical" evidence="7">
    <location>
        <begin position="58"/>
        <end position="81"/>
    </location>
</feature>
<feature type="transmembrane region" description="Helical" evidence="7">
    <location>
        <begin position="389"/>
        <end position="408"/>
    </location>
</feature>
<feature type="transmembrane region" description="Helical" evidence="7">
    <location>
        <begin position="429"/>
        <end position="451"/>
    </location>
</feature>
<evidence type="ECO:0008006" key="10">
    <source>
        <dbReference type="Google" id="ProtNLM"/>
    </source>
</evidence>
<dbReference type="Gene3D" id="1.20.1740.10">
    <property type="entry name" value="Amino acid/polyamine transporter I"/>
    <property type="match status" value="1"/>
</dbReference>
<evidence type="ECO:0000256" key="6">
    <source>
        <dbReference type="SAM" id="MobiDB-lite"/>
    </source>
</evidence>
<keyword evidence="3 7" id="KW-0812">Transmembrane</keyword>
<proteinExistence type="predicted"/>
<comment type="subcellular location">
    <subcellularLocation>
        <location evidence="1">Membrane</location>
        <topology evidence="1">Multi-pass membrane protein</topology>
    </subcellularLocation>
</comment>
<dbReference type="InterPro" id="IPR002293">
    <property type="entry name" value="AA/rel_permease1"/>
</dbReference>
<dbReference type="PANTHER" id="PTHR45649:SF11">
    <property type="entry name" value="TRANSPORTER, PUTATIVE (EUROFUNG)-RELATED"/>
    <property type="match status" value="1"/>
</dbReference>
<feature type="transmembrane region" description="Helical" evidence="7">
    <location>
        <begin position="119"/>
        <end position="140"/>
    </location>
</feature>
<reference evidence="8 9" key="1">
    <citation type="submission" date="2023-06" db="EMBL/GenBank/DDBJ databases">
        <title>Black Yeasts Isolated from many extreme environments.</title>
        <authorList>
            <person name="Coleine C."/>
            <person name="Stajich J.E."/>
            <person name="Selbmann L."/>
        </authorList>
    </citation>
    <scope>NUCLEOTIDE SEQUENCE [LARGE SCALE GENOMIC DNA]</scope>
    <source>
        <strain evidence="8 9">CCFEE 5887</strain>
    </source>
</reference>
<dbReference type="GO" id="GO:0022857">
    <property type="term" value="F:transmembrane transporter activity"/>
    <property type="evidence" value="ECO:0007669"/>
    <property type="project" value="InterPro"/>
</dbReference>
<dbReference type="PANTHER" id="PTHR45649">
    <property type="entry name" value="AMINO-ACID PERMEASE BAT1"/>
    <property type="match status" value="1"/>
</dbReference>
<feature type="transmembrane region" description="Helical" evidence="7">
    <location>
        <begin position="152"/>
        <end position="171"/>
    </location>
</feature>
<feature type="transmembrane region" description="Helical" evidence="7">
    <location>
        <begin position="463"/>
        <end position="484"/>
    </location>
</feature>
<dbReference type="PIRSF" id="PIRSF006060">
    <property type="entry name" value="AA_transporter"/>
    <property type="match status" value="1"/>
</dbReference>
<keyword evidence="4 7" id="KW-1133">Transmembrane helix</keyword>
<keyword evidence="2" id="KW-0813">Transport</keyword>
<sequence>MAEAQEITIDDVELQAQGYERTMPRQFSMVSLMALSYALLATWNGFGSAIGIGLNEAGAAGTIYSLIIAAVLTGTVATGMAELSSAYPTAGAQYYWSFMASSPEWAPFASYLSASVSTLGWWLGLGSVCQFIAAMILGMVKLCNESYVIKDWHIWLCYVAVIWTACTLVIVGSRILPAFNNFMMYFSFAALIATFITLLACAAPNYRSTTWVFATTSNATGWNSDGFAFVLAILNALYGFLGVDAGAHMCEEIPNPTVNVPKVIIYPVIIGFVTALPFSIACMYVISDLDAVLGTETGLPLMGLYFQATGSKAATVVLMSAFAICMFGAACANITSSSRQMWAASRDNCYPFSRYWKQIHPKWHMPFNVVCLTGTLVSLYGLIFLGSSTVFSSMVGACIVFMTTSYVIPQGILAWRGRDKILPERPFNLGAWGLPVNIISCIWVACIDVLFCFPSVMPVTKNNMNWISVVIIGLCSYILIAWHVSQKKNFKGPKVDLPRLRRLREEARGKGLVSIEGSGIHEGPRETLADKASGKKE</sequence>
<feature type="transmembrane region" description="Helical" evidence="7">
    <location>
        <begin position="264"/>
        <end position="286"/>
    </location>
</feature>
<accession>A0AAV9QH22</accession>
<evidence type="ECO:0000313" key="8">
    <source>
        <dbReference type="EMBL" id="KAK5543659.1"/>
    </source>
</evidence>
<protein>
    <recommendedName>
        <fullName evidence="10">Amino acid transporter</fullName>
    </recommendedName>
</protein>
<keyword evidence="5 7" id="KW-0472">Membrane</keyword>
<dbReference type="EMBL" id="JAXLQG010000002">
    <property type="protein sequence ID" value="KAK5543659.1"/>
    <property type="molecule type" value="Genomic_DNA"/>
</dbReference>
<name>A0AAV9QH22_9PEZI</name>
<dbReference type="Pfam" id="PF13520">
    <property type="entry name" value="AA_permease_2"/>
    <property type="match status" value="1"/>
</dbReference>
<evidence type="ECO:0000256" key="7">
    <source>
        <dbReference type="SAM" id="Phobius"/>
    </source>
</evidence>
<feature type="region of interest" description="Disordered" evidence="6">
    <location>
        <begin position="515"/>
        <end position="537"/>
    </location>
</feature>
<feature type="transmembrane region" description="Helical" evidence="7">
    <location>
        <begin position="226"/>
        <end position="243"/>
    </location>
</feature>
<dbReference type="GO" id="GO:0016020">
    <property type="term" value="C:membrane"/>
    <property type="evidence" value="ECO:0007669"/>
    <property type="project" value="UniProtKB-SubCell"/>
</dbReference>
<feature type="transmembrane region" description="Helical" evidence="7">
    <location>
        <begin position="27"/>
        <end position="46"/>
    </location>
</feature>
<dbReference type="Proteomes" id="UP001345827">
    <property type="component" value="Unassembled WGS sequence"/>
</dbReference>
<comment type="caution">
    <text evidence="8">The sequence shown here is derived from an EMBL/GenBank/DDBJ whole genome shotgun (WGS) entry which is preliminary data.</text>
</comment>
<evidence type="ECO:0000256" key="3">
    <source>
        <dbReference type="ARBA" id="ARBA00022692"/>
    </source>
</evidence>
<evidence type="ECO:0000313" key="9">
    <source>
        <dbReference type="Proteomes" id="UP001345827"/>
    </source>
</evidence>
<keyword evidence="9" id="KW-1185">Reference proteome</keyword>
<feature type="transmembrane region" description="Helical" evidence="7">
    <location>
        <begin position="183"/>
        <end position="206"/>
    </location>
</feature>
<organism evidence="8 9">
    <name type="scientific">Vermiconidia calcicola</name>
    <dbReference type="NCBI Taxonomy" id="1690605"/>
    <lineage>
        <taxon>Eukaryota</taxon>
        <taxon>Fungi</taxon>
        <taxon>Dikarya</taxon>
        <taxon>Ascomycota</taxon>
        <taxon>Pezizomycotina</taxon>
        <taxon>Dothideomycetes</taxon>
        <taxon>Dothideomycetidae</taxon>
        <taxon>Mycosphaerellales</taxon>
        <taxon>Extremaceae</taxon>
        <taxon>Vermiconidia</taxon>
    </lineage>
</organism>
<gene>
    <name evidence="8" type="ORF">LTR25_001273</name>
</gene>
<evidence type="ECO:0000256" key="5">
    <source>
        <dbReference type="ARBA" id="ARBA00023136"/>
    </source>
</evidence>
<evidence type="ECO:0000256" key="2">
    <source>
        <dbReference type="ARBA" id="ARBA00022448"/>
    </source>
</evidence>